<dbReference type="RefSeq" id="XP_040625511.1">
    <property type="nucleotide sequence ID" value="XM_040769069.1"/>
</dbReference>
<evidence type="ECO:0000313" key="1">
    <source>
        <dbReference type="EMBL" id="EJT98613.1"/>
    </source>
</evidence>
<protein>
    <submittedName>
        <fullName evidence="1">Uncharacterized protein</fullName>
    </submittedName>
</protein>
<evidence type="ECO:0000313" key="2">
    <source>
        <dbReference type="Proteomes" id="UP000030653"/>
    </source>
</evidence>
<dbReference type="AlphaFoldDB" id="M5FS47"/>
<name>M5FS47_DACPD</name>
<organism evidence="1 2">
    <name type="scientific">Dacryopinax primogenitus (strain DJM 731)</name>
    <name type="common">Brown rot fungus</name>
    <dbReference type="NCBI Taxonomy" id="1858805"/>
    <lineage>
        <taxon>Eukaryota</taxon>
        <taxon>Fungi</taxon>
        <taxon>Dikarya</taxon>
        <taxon>Basidiomycota</taxon>
        <taxon>Agaricomycotina</taxon>
        <taxon>Dacrymycetes</taxon>
        <taxon>Dacrymycetales</taxon>
        <taxon>Dacrymycetaceae</taxon>
        <taxon>Dacryopinax</taxon>
    </lineage>
</organism>
<dbReference type="HOGENOM" id="CLU_1299670_0_0_1"/>
<dbReference type="EMBL" id="JH795872">
    <property type="protein sequence ID" value="EJT98613.1"/>
    <property type="molecule type" value="Genomic_DNA"/>
</dbReference>
<dbReference type="Proteomes" id="UP000030653">
    <property type="component" value="Unassembled WGS sequence"/>
</dbReference>
<keyword evidence="2" id="KW-1185">Reference proteome</keyword>
<dbReference type="STRING" id="1858805.M5FS47"/>
<reference evidence="1 2" key="1">
    <citation type="journal article" date="2012" name="Science">
        <title>The Paleozoic origin of enzymatic lignin decomposition reconstructed from 31 fungal genomes.</title>
        <authorList>
            <person name="Floudas D."/>
            <person name="Binder M."/>
            <person name="Riley R."/>
            <person name="Barry K."/>
            <person name="Blanchette R.A."/>
            <person name="Henrissat B."/>
            <person name="Martinez A.T."/>
            <person name="Otillar R."/>
            <person name="Spatafora J.W."/>
            <person name="Yadav J.S."/>
            <person name="Aerts A."/>
            <person name="Benoit I."/>
            <person name="Boyd A."/>
            <person name="Carlson A."/>
            <person name="Copeland A."/>
            <person name="Coutinho P.M."/>
            <person name="de Vries R.P."/>
            <person name="Ferreira P."/>
            <person name="Findley K."/>
            <person name="Foster B."/>
            <person name="Gaskell J."/>
            <person name="Glotzer D."/>
            <person name="Gorecki P."/>
            <person name="Heitman J."/>
            <person name="Hesse C."/>
            <person name="Hori C."/>
            <person name="Igarashi K."/>
            <person name="Jurgens J.A."/>
            <person name="Kallen N."/>
            <person name="Kersten P."/>
            <person name="Kohler A."/>
            <person name="Kuees U."/>
            <person name="Kumar T.K.A."/>
            <person name="Kuo A."/>
            <person name="LaButti K."/>
            <person name="Larrondo L.F."/>
            <person name="Lindquist E."/>
            <person name="Ling A."/>
            <person name="Lombard V."/>
            <person name="Lucas S."/>
            <person name="Lundell T."/>
            <person name="Martin R."/>
            <person name="McLaughlin D.J."/>
            <person name="Morgenstern I."/>
            <person name="Morin E."/>
            <person name="Murat C."/>
            <person name="Nagy L.G."/>
            <person name="Nolan M."/>
            <person name="Ohm R.A."/>
            <person name="Patyshakuliyeva A."/>
            <person name="Rokas A."/>
            <person name="Ruiz-Duenas F.J."/>
            <person name="Sabat G."/>
            <person name="Salamov A."/>
            <person name="Samejima M."/>
            <person name="Schmutz J."/>
            <person name="Slot J.C."/>
            <person name="St John F."/>
            <person name="Stenlid J."/>
            <person name="Sun H."/>
            <person name="Sun S."/>
            <person name="Syed K."/>
            <person name="Tsang A."/>
            <person name="Wiebenga A."/>
            <person name="Young D."/>
            <person name="Pisabarro A."/>
            <person name="Eastwood D.C."/>
            <person name="Martin F."/>
            <person name="Cullen D."/>
            <person name="Grigoriev I.V."/>
            <person name="Hibbett D.S."/>
        </authorList>
    </citation>
    <scope>NUCLEOTIDE SEQUENCE [LARGE SCALE GENOMIC DNA]</scope>
    <source>
        <strain evidence="1 2">DJM-731 SS1</strain>
    </source>
</reference>
<sequence length="212" mass="23533">MVYTQPFNYLHLHQPYCEGPPASPLSAKVQWVVLIQEVFSMIKHTLGCAILGLVNPRWVAHLKRLHKRAFAVAHHNLSTAPSAELWQTYAHLNAAWCMKIEWELFQHPMTFEEAEQVWLVAEFKVAQTHVRVLRVNAALGLSAAFPMAQASTSQPNMMPAAAFHDYPGYAPGAESLPIPSKLGANMTTKSMAASLPSEKLLMAPPSIHQEVC</sequence>
<dbReference type="OrthoDB" id="3407914at2759"/>
<gene>
    <name evidence="1" type="ORF">DACRYDRAFT_110521</name>
</gene>
<proteinExistence type="predicted"/>
<accession>M5FS47</accession>
<dbReference type="GeneID" id="63684131"/>